<evidence type="ECO:0000256" key="2">
    <source>
        <dbReference type="ARBA" id="ARBA00022490"/>
    </source>
</evidence>
<feature type="coiled-coil region" evidence="3">
    <location>
        <begin position="572"/>
        <end position="648"/>
    </location>
</feature>
<keyword evidence="2" id="KW-0963">Cytoplasm</keyword>
<feature type="region of interest" description="Disordered" evidence="4">
    <location>
        <begin position="1057"/>
        <end position="1079"/>
    </location>
</feature>
<comment type="caution">
    <text evidence="7">The sequence shown here is derived from an EMBL/GenBank/DDBJ whole genome shotgun (WGS) entry which is preliminary data.</text>
</comment>
<proteinExistence type="predicted"/>
<feature type="compositionally biased region" description="Basic and acidic residues" evidence="4">
    <location>
        <begin position="49"/>
        <end position="60"/>
    </location>
</feature>
<feature type="coiled-coil region" evidence="3">
    <location>
        <begin position="484"/>
        <end position="532"/>
    </location>
</feature>
<sequence>MMKRQSKGTVFDISIHGDELENNRIQLEHNLQNTELSFRLSTTSDDEREYEHQRRQDGQHRTQRSSRQHQRKNHNNSSVEYPRHISEPSLADDYPPFWGNRSRGVDDENFNDEQQHMRGAWSYRSGDDEEGISPYGGNNTVSTAAHHASAITIHTGLGGGRAARRDREPSLSGAEYDPDRPLHAMIAGVNSKHSMFDMDPSKSKHNAAATMTYDPVVVDNTAELDRILASGHAPAAVPPTPSPPPVISRSFSFHPTPPTSSVSSDSENQAQHQQSSRLKLTDHLRHVSFSPKRPRSAQSPVLRSTRPLEETQPNTNNDNNNNASMNMPTPRPARRTASSNHAAARSPAQPEVRLQPATPSTGGSKFTRMARGINREIEETQAQEIDAARTAAAASRASYTANPRPASAPPERNPFYDIGVGSGGRTGATTRRTTARDAANLTANASGKVYLPDVTGLTSAVESPAKPGAQFMQYKAGERPRDSEARLLQTLSTVQTQLQNLEEENSISRRRVRELEMELEECKRHVARERTRLFEREETNTGSMYVRERAGGSGKVDKGKGKAVGNMEDIDEERLHARYKEAVDEKKALEALITSLRSHLTRLTSELASHQSLLNELRALRSSDSQAIREKGDEIVRLRDEVQRLAGEVEVLRGVVEEGLRERRASREEIAVQEVGVQSFVGDVGMSQDLEEQSEEEEEESHSEAEDEDDESRETEEDASDEDDDSNLEPFDPSSVRHSSPAQRAADRTMRTDHATLGSSMYTPNNQHRGNDNEEGSPRFVGEEELNVIAQEMEERRANRSGQQHSHQQSTMTRPAAPTPNHANQRYRTRQDSGERARISPEPYANHAVHADANVELDEALETPFPQIRGERLERLFFSAPEHNAKTCTVCYRRRNRERAGSFGSNETSPGHSSSHSWSRPAARRQDQGYEDEGYEGSEGAAPARDSGSGNNGKGKQREYVAFSEDIRHWQRVGQTYGVPPQTVVARVIRELEDDFTHYKSIYVELADQYKVMDAASDVKRRNLLAKHLREVVDVLEQKGDKIAALYDLLEFKDKPAKNAPLSSTSRGIPSKSATASAN</sequence>
<evidence type="ECO:0000256" key="3">
    <source>
        <dbReference type="SAM" id="Coils"/>
    </source>
</evidence>
<evidence type="ECO:0000256" key="1">
    <source>
        <dbReference type="ARBA" id="ARBA00004496"/>
    </source>
</evidence>
<evidence type="ECO:0000259" key="5">
    <source>
        <dbReference type="Pfam" id="PF06657"/>
    </source>
</evidence>
<evidence type="ECO:0000259" key="6">
    <source>
        <dbReference type="Pfam" id="PF14197"/>
    </source>
</evidence>
<feature type="region of interest" description="Disordered" evidence="4">
    <location>
        <begin position="232"/>
        <end position="367"/>
    </location>
</feature>
<feature type="compositionally biased region" description="Polar residues" evidence="4">
    <location>
        <begin position="757"/>
        <end position="768"/>
    </location>
</feature>
<dbReference type="Pfam" id="PF06657">
    <property type="entry name" value="Cep57_MT_bd"/>
    <property type="match status" value="1"/>
</dbReference>
<evidence type="ECO:0008006" key="8">
    <source>
        <dbReference type="Google" id="ProtNLM"/>
    </source>
</evidence>
<feature type="region of interest" description="Disordered" evidence="4">
    <location>
        <begin position="900"/>
        <end position="956"/>
    </location>
</feature>
<dbReference type="GO" id="GO:0008017">
    <property type="term" value="F:microtubule binding"/>
    <property type="evidence" value="ECO:0007669"/>
    <property type="project" value="InterPro"/>
</dbReference>
<feature type="compositionally biased region" description="Acidic residues" evidence="4">
    <location>
        <begin position="689"/>
        <end position="727"/>
    </location>
</feature>
<feature type="compositionally biased region" description="Basic and acidic residues" evidence="4">
    <location>
        <begin position="745"/>
        <end position="754"/>
    </location>
</feature>
<feature type="compositionally biased region" description="Low complexity" evidence="4">
    <location>
        <begin position="909"/>
        <end position="921"/>
    </location>
</feature>
<feature type="compositionally biased region" description="Polar residues" evidence="4">
    <location>
        <begin position="267"/>
        <end position="278"/>
    </location>
</feature>
<dbReference type="AlphaFoldDB" id="A0A8H7XM40"/>
<dbReference type="InterPro" id="IPR025925">
    <property type="entry name" value="PPC89_CLD"/>
</dbReference>
<feature type="domain" description="PPC89 centrosome localisation" evidence="6">
    <location>
        <begin position="589"/>
        <end position="663"/>
    </location>
</feature>
<evidence type="ECO:0000313" key="7">
    <source>
        <dbReference type="EMBL" id="KAG5163103.1"/>
    </source>
</evidence>
<reference evidence="7" key="1">
    <citation type="submission" date="2021-02" db="EMBL/GenBank/DDBJ databases">
        <title>Psilocybe cubensis genome.</title>
        <authorList>
            <person name="Mckernan K.J."/>
            <person name="Crawford S."/>
            <person name="Trippe A."/>
            <person name="Kane L.T."/>
            <person name="Mclaughlin S."/>
        </authorList>
    </citation>
    <scope>NUCLEOTIDE SEQUENCE [LARGE SCALE GENOMIC DNA]</scope>
    <source>
        <strain evidence="7">MGC-MH-2018</strain>
    </source>
</reference>
<dbReference type="Pfam" id="PF14197">
    <property type="entry name" value="Cep57_CLD_2"/>
    <property type="match status" value="1"/>
</dbReference>
<feature type="compositionally biased region" description="Pro residues" evidence="4">
    <location>
        <begin position="236"/>
        <end position="246"/>
    </location>
</feature>
<feature type="compositionally biased region" description="Basic residues" evidence="4">
    <location>
        <begin position="61"/>
        <end position="74"/>
    </location>
</feature>
<feature type="compositionally biased region" description="Low complexity" evidence="4">
    <location>
        <begin position="314"/>
        <end position="326"/>
    </location>
</feature>
<feature type="region of interest" description="Disordered" evidence="4">
    <location>
        <begin position="688"/>
        <end position="846"/>
    </location>
</feature>
<feature type="compositionally biased region" description="Polar residues" evidence="4">
    <location>
        <begin position="800"/>
        <end position="813"/>
    </location>
</feature>
<feature type="compositionally biased region" description="Low complexity" evidence="4">
    <location>
        <begin position="248"/>
        <end position="266"/>
    </location>
</feature>
<name>A0A8H7XM40_PSICU</name>
<comment type="subcellular location">
    <subcellularLocation>
        <location evidence="1">Cytoplasm</location>
    </subcellularLocation>
</comment>
<feature type="region of interest" description="Disordered" evidence="4">
    <location>
        <begin position="394"/>
        <end position="431"/>
    </location>
</feature>
<gene>
    <name evidence="7" type="ORF">JR316_011970</name>
</gene>
<evidence type="ECO:0000256" key="4">
    <source>
        <dbReference type="SAM" id="MobiDB-lite"/>
    </source>
</evidence>
<feature type="region of interest" description="Disordered" evidence="4">
    <location>
        <begin position="156"/>
        <end position="179"/>
    </location>
</feature>
<organism evidence="7">
    <name type="scientific">Psilocybe cubensis</name>
    <name type="common">Psychedelic mushroom</name>
    <name type="synonym">Stropharia cubensis</name>
    <dbReference type="NCBI Taxonomy" id="181762"/>
    <lineage>
        <taxon>Eukaryota</taxon>
        <taxon>Fungi</taxon>
        <taxon>Dikarya</taxon>
        <taxon>Basidiomycota</taxon>
        <taxon>Agaricomycotina</taxon>
        <taxon>Agaricomycetes</taxon>
        <taxon>Agaricomycetidae</taxon>
        <taxon>Agaricales</taxon>
        <taxon>Agaricineae</taxon>
        <taxon>Strophariaceae</taxon>
        <taxon>Psilocybe</taxon>
    </lineage>
</organism>
<feature type="domain" description="Cep57 centrosome microtubule-binding" evidence="5">
    <location>
        <begin position="979"/>
        <end position="1049"/>
    </location>
</feature>
<dbReference type="EMBL" id="JAFIQS010000016">
    <property type="protein sequence ID" value="KAG5163103.1"/>
    <property type="molecule type" value="Genomic_DNA"/>
</dbReference>
<feature type="compositionally biased region" description="Basic and acidic residues" evidence="4">
    <location>
        <begin position="829"/>
        <end position="839"/>
    </location>
</feature>
<keyword evidence="3" id="KW-0175">Coiled coil</keyword>
<dbReference type="InterPro" id="IPR024957">
    <property type="entry name" value="Cep57_MT-bd_dom"/>
</dbReference>
<dbReference type="GO" id="GO:0005737">
    <property type="term" value="C:cytoplasm"/>
    <property type="evidence" value="ECO:0007669"/>
    <property type="project" value="UniProtKB-SubCell"/>
</dbReference>
<accession>A0A8H7XM40</accession>
<feature type="region of interest" description="Disordered" evidence="4">
    <location>
        <begin position="36"/>
        <end position="109"/>
    </location>
</feature>
<feature type="compositionally biased region" description="Polar residues" evidence="4">
    <location>
        <begin position="1061"/>
        <end position="1079"/>
    </location>
</feature>
<protein>
    <recommendedName>
        <fullName evidence="8">Cep57 centrosome microtubule-binding domain-containing protein</fullName>
    </recommendedName>
</protein>